<comment type="caution">
    <text evidence="3">The sequence shown here is derived from an EMBL/GenBank/DDBJ whole genome shotgun (WGS) entry which is preliminary data.</text>
</comment>
<protein>
    <submittedName>
        <fullName evidence="3">CPBP family intramembrane metalloprotease</fullName>
    </submittedName>
</protein>
<feature type="domain" description="CAAX prenyl protease 2/Lysostaphin resistance protein A-like" evidence="2">
    <location>
        <begin position="142"/>
        <end position="227"/>
    </location>
</feature>
<keyword evidence="1" id="KW-1133">Transmembrane helix</keyword>
<evidence type="ECO:0000313" key="3">
    <source>
        <dbReference type="EMBL" id="HIX05502.1"/>
    </source>
</evidence>
<sequence length="307" mass="31085">MRTAEALPAGAARAAALRRAGAACGCAALAYLAARSVLTALAGALLALRVPGASLANPAGTGLAAAILLQALVSALSLAAPFALLPLTGGVPASAARRLNAEQWAGLFLLFWLLMMAGNLLAGIFPGAGGGQMDLPPSGLALAAAWLAVCLVPAVGEELLFRGLLQGWLRPFGPVVAVAGSALLFALLHGRAPSVVAAAFGGTALGLAALCSGSLVPGMLFHLYNNTLAFVGQYCQQYGAPQAVSYILMFLPPLAALAFAPWRAFPSRKKGRLHGQGGEWLRLLRSPGYLAAVAVLAALSLYKTIGG</sequence>
<accession>A0A9D2AE39</accession>
<dbReference type="Proteomes" id="UP000824193">
    <property type="component" value="Unassembled WGS sequence"/>
</dbReference>
<reference evidence="3" key="1">
    <citation type="journal article" date="2021" name="PeerJ">
        <title>Extensive microbial diversity within the chicken gut microbiome revealed by metagenomics and culture.</title>
        <authorList>
            <person name="Gilroy R."/>
            <person name="Ravi A."/>
            <person name="Getino M."/>
            <person name="Pursley I."/>
            <person name="Horton D.L."/>
            <person name="Alikhan N.F."/>
            <person name="Baker D."/>
            <person name="Gharbi K."/>
            <person name="Hall N."/>
            <person name="Watson M."/>
            <person name="Adriaenssens E.M."/>
            <person name="Foster-Nyarko E."/>
            <person name="Jarju S."/>
            <person name="Secka A."/>
            <person name="Antonio M."/>
            <person name="Oren A."/>
            <person name="Chaudhuri R.R."/>
            <person name="La Ragione R."/>
            <person name="Hildebrand F."/>
            <person name="Pallen M.J."/>
        </authorList>
    </citation>
    <scope>NUCLEOTIDE SEQUENCE</scope>
    <source>
        <strain evidence="3">2239</strain>
    </source>
</reference>
<evidence type="ECO:0000259" key="2">
    <source>
        <dbReference type="Pfam" id="PF02517"/>
    </source>
</evidence>
<feature type="transmembrane region" description="Helical" evidence="1">
    <location>
        <begin position="62"/>
        <end position="84"/>
    </location>
</feature>
<proteinExistence type="predicted"/>
<evidence type="ECO:0000313" key="4">
    <source>
        <dbReference type="Proteomes" id="UP000824193"/>
    </source>
</evidence>
<keyword evidence="1" id="KW-0812">Transmembrane</keyword>
<feature type="transmembrane region" description="Helical" evidence="1">
    <location>
        <begin position="32"/>
        <end position="50"/>
    </location>
</feature>
<dbReference type="PANTHER" id="PTHR43592">
    <property type="entry name" value="CAAX AMINO TERMINAL PROTEASE"/>
    <property type="match status" value="1"/>
</dbReference>
<reference evidence="3" key="2">
    <citation type="submission" date="2021-04" db="EMBL/GenBank/DDBJ databases">
        <authorList>
            <person name="Gilroy R."/>
        </authorList>
    </citation>
    <scope>NUCLEOTIDE SEQUENCE</scope>
    <source>
        <strain evidence="3">2239</strain>
    </source>
</reference>
<dbReference type="PANTHER" id="PTHR43592:SF15">
    <property type="entry name" value="CAAX AMINO TERMINAL PROTEASE FAMILY PROTEIN"/>
    <property type="match status" value="1"/>
</dbReference>
<name>A0A9D2AE39_9FIRM</name>
<keyword evidence="3" id="KW-0378">Hydrolase</keyword>
<feature type="transmembrane region" description="Helical" evidence="1">
    <location>
        <begin position="283"/>
        <end position="302"/>
    </location>
</feature>
<keyword evidence="3" id="KW-0645">Protease</keyword>
<dbReference type="EMBL" id="DXFW01000013">
    <property type="protein sequence ID" value="HIX05502.1"/>
    <property type="molecule type" value="Genomic_DNA"/>
</dbReference>
<feature type="transmembrane region" description="Helical" evidence="1">
    <location>
        <begin position="104"/>
        <end position="125"/>
    </location>
</feature>
<dbReference type="GO" id="GO:0004175">
    <property type="term" value="F:endopeptidase activity"/>
    <property type="evidence" value="ECO:0007669"/>
    <property type="project" value="UniProtKB-ARBA"/>
</dbReference>
<gene>
    <name evidence="3" type="ORF">H9865_05280</name>
</gene>
<dbReference type="Pfam" id="PF02517">
    <property type="entry name" value="Rce1-like"/>
    <property type="match status" value="1"/>
</dbReference>
<organism evidence="3 4">
    <name type="scientific">Candidatus Allofournierella pullicola</name>
    <dbReference type="NCBI Taxonomy" id="2838596"/>
    <lineage>
        <taxon>Bacteria</taxon>
        <taxon>Bacillati</taxon>
        <taxon>Bacillota</taxon>
        <taxon>Clostridia</taxon>
        <taxon>Eubacteriales</taxon>
        <taxon>Oscillospiraceae</taxon>
        <taxon>Allofournierella</taxon>
    </lineage>
</organism>
<evidence type="ECO:0000256" key="1">
    <source>
        <dbReference type="SAM" id="Phobius"/>
    </source>
</evidence>
<dbReference type="GO" id="GO:0080120">
    <property type="term" value="P:CAAX-box protein maturation"/>
    <property type="evidence" value="ECO:0007669"/>
    <property type="project" value="UniProtKB-ARBA"/>
</dbReference>
<feature type="transmembrane region" description="Helical" evidence="1">
    <location>
        <begin position="168"/>
        <end position="188"/>
    </location>
</feature>
<feature type="transmembrane region" description="Helical" evidence="1">
    <location>
        <begin position="243"/>
        <end position="262"/>
    </location>
</feature>
<keyword evidence="3" id="KW-0482">Metalloprotease</keyword>
<dbReference type="InterPro" id="IPR003675">
    <property type="entry name" value="Rce1/LyrA-like_dom"/>
</dbReference>
<feature type="transmembrane region" description="Helical" evidence="1">
    <location>
        <begin position="137"/>
        <end position="156"/>
    </location>
</feature>
<keyword evidence="1" id="KW-0472">Membrane</keyword>
<dbReference type="GO" id="GO:0008237">
    <property type="term" value="F:metallopeptidase activity"/>
    <property type="evidence" value="ECO:0007669"/>
    <property type="project" value="UniProtKB-KW"/>
</dbReference>
<feature type="transmembrane region" description="Helical" evidence="1">
    <location>
        <begin position="195"/>
        <end position="223"/>
    </location>
</feature>
<dbReference type="AlphaFoldDB" id="A0A9D2AE39"/>